<dbReference type="Proteomes" id="UP000177583">
    <property type="component" value="Unassembled WGS sequence"/>
</dbReference>
<proteinExistence type="predicted"/>
<sequence>MAQTKDSRLNQTGEPKVLIPIPGPGGSNESRATQRVATKSSIEARENARELSDLLTYFPYGPAFFGNDLFYPKQKEGLFRRKPNADLSTLRKEVNNFTSKQGVSKCRTEIKDLLKSHPFYAEAHSLNAILVFNDAMQAGAADLNKVQVIRDALTEMGKALHNGALSLFSANWLIAMYSSYLGFLNDRLVRVNAATENIRDEEVLKLRKDLSKQLLMIRHLGRIKDLQKGLKRMNNIFQKTGYFVSPLAKPLIAKAAHTYLQGGKDKQVGDEPIKCGLVLQLHFTLAQLFSNIPILAHLVKQMLDMVPEDHRDFVLQKRLVMSNQGSMDFYLALAQGDTPGTRDLAEKLFAFHTETIAEYLGESLLDRPFMVDPFIKYAWLVKDSQSLFRPGQVMSRADKALSYLRVIQGERCQVQGSHQVASALVYDMSRLKTVHEDPK</sequence>
<accession>A0A1F6GZC0</accession>
<feature type="compositionally biased region" description="Polar residues" evidence="1">
    <location>
        <begin position="27"/>
        <end position="41"/>
    </location>
</feature>
<evidence type="ECO:0000256" key="1">
    <source>
        <dbReference type="SAM" id="MobiDB-lite"/>
    </source>
</evidence>
<name>A0A1F6GZC0_9PROT</name>
<organism evidence="2 3">
    <name type="scientific">Candidatus Lambdaproteobacteria bacterium RIFOXYD2_FULL_56_26</name>
    <dbReference type="NCBI Taxonomy" id="1817773"/>
    <lineage>
        <taxon>Bacteria</taxon>
        <taxon>Pseudomonadati</taxon>
        <taxon>Pseudomonadota</taxon>
        <taxon>Candidatus Lambdaproteobacteria</taxon>
    </lineage>
</organism>
<protein>
    <submittedName>
        <fullName evidence="2">Uncharacterized protein</fullName>
    </submittedName>
</protein>
<gene>
    <name evidence="2" type="ORF">A2557_02485</name>
</gene>
<feature type="region of interest" description="Disordered" evidence="1">
    <location>
        <begin position="1"/>
        <end position="41"/>
    </location>
</feature>
<dbReference type="AlphaFoldDB" id="A0A1F6GZC0"/>
<dbReference type="EMBL" id="MFNF01000017">
    <property type="protein sequence ID" value="OGH03370.1"/>
    <property type="molecule type" value="Genomic_DNA"/>
</dbReference>
<comment type="caution">
    <text evidence="2">The sequence shown here is derived from an EMBL/GenBank/DDBJ whole genome shotgun (WGS) entry which is preliminary data.</text>
</comment>
<evidence type="ECO:0000313" key="3">
    <source>
        <dbReference type="Proteomes" id="UP000177583"/>
    </source>
</evidence>
<evidence type="ECO:0000313" key="2">
    <source>
        <dbReference type="EMBL" id="OGH03370.1"/>
    </source>
</evidence>
<reference evidence="2 3" key="1">
    <citation type="journal article" date="2016" name="Nat. Commun.">
        <title>Thousands of microbial genomes shed light on interconnected biogeochemical processes in an aquifer system.</title>
        <authorList>
            <person name="Anantharaman K."/>
            <person name="Brown C.T."/>
            <person name="Hug L.A."/>
            <person name="Sharon I."/>
            <person name="Castelle C.J."/>
            <person name="Probst A.J."/>
            <person name="Thomas B.C."/>
            <person name="Singh A."/>
            <person name="Wilkins M.J."/>
            <person name="Karaoz U."/>
            <person name="Brodie E.L."/>
            <person name="Williams K.H."/>
            <person name="Hubbard S.S."/>
            <person name="Banfield J.F."/>
        </authorList>
    </citation>
    <scope>NUCLEOTIDE SEQUENCE [LARGE SCALE GENOMIC DNA]</scope>
</reference>